<reference evidence="3 4" key="1">
    <citation type="journal article" date="2014" name="Genome Announc.">
        <title>Draft Genome Sequence of Lysobacter capsici AZ78, a Bacterium Antagonistic to Plant-Pathogenic Oomycetes.</title>
        <authorList>
            <person name="Puopolo G."/>
            <person name="Sonego P."/>
            <person name="Engelen K."/>
            <person name="Pertot I."/>
        </authorList>
    </citation>
    <scope>NUCLEOTIDE SEQUENCE [LARGE SCALE GENOMIC DNA]</scope>
    <source>
        <strain evidence="3 4">AZ78</strain>
    </source>
</reference>
<sequence>MTAINSLALIALKCAPNVFDLSSDMTHASIRDQVVRARLLARDLAQLPKPPQSVLVVGAGFAGVSVAMALAAQKIKVLVVEVNRQPFQLQSKVSDRYVAPFMYEWPSHNADDQSYPPAGAPAWSDDSILAGLWDAPAIATLKQAGRDRGAWRKRWKRLHGVRSHGPYPAEPPHWDEWFVRELRGQVPLPAKELARRARARLLEHLAAIPPTSAQLKILTRVDADAIKRFVGAFAKQMGSWYQSMSSPPIPGSYRPWQHLRVATGVDWLTSQPEHNVPCDVDAVILGGGAGPERVELDAYPFKFDAVGPAAGLSFWDNDGWLGASADDHVGVFGAGDGALQDALRALTGHKHPLMTIHAIRRDPRARAALTAVEPELAAIDRQNWLAASWTQVSEEKGKPRFHRGVLDEVLDQRCRAIACRLSEQPGINQAVADILLAGTGVVYHVFQENYFTKSYLLNRFLLHLIDVCQPPGGRLAGKIRYSSMPDMAEIRGYARSVVSARQGYQRADYRIWLKRRYSLSYFSVPMHRVAVRYGRLHPDSQPGHQLLGLSSEKIAERTCLGGVPYPHVAEPMP</sequence>
<dbReference type="InterPro" id="IPR006076">
    <property type="entry name" value="FAD-dep_OxRdtase"/>
</dbReference>
<comment type="caution">
    <text evidence="3">The sequence shown here is derived from an EMBL/GenBank/DDBJ whole genome shotgun (WGS) entry which is preliminary data.</text>
</comment>
<dbReference type="SUPFAM" id="SSF51905">
    <property type="entry name" value="FAD/NAD(P)-binding domain"/>
    <property type="match status" value="1"/>
</dbReference>
<keyword evidence="4" id="KW-1185">Reference proteome</keyword>
<evidence type="ECO:0000256" key="1">
    <source>
        <dbReference type="ARBA" id="ARBA00023002"/>
    </source>
</evidence>
<name>A0A108U4G8_9GAMM</name>
<dbReference type="Gene3D" id="3.50.50.60">
    <property type="entry name" value="FAD/NAD(P)-binding domain"/>
    <property type="match status" value="1"/>
</dbReference>
<dbReference type="InterPro" id="IPR036188">
    <property type="entry name" value="FAD/NAD-bd_sf"/>
</dbReference>
<evidence type="ECO:0000259" key="2">
    <source>
        <dbReference type="Pfam" id="PF01266"/>
    </source>
</evidence>
<dbReference type="Proteomes" id="UP000023435">
    <property type="component" value="Unassembled WGS sequence"/>
</dbReference>
<dbReference type="Pfam" id="PF01266">
    <property type="entry name" value="DAO"/>
    <property type="match status" value="1"/>
</dbReference>
<dbReference type="EMBL" id="JAJA02000002">
    <property type="protein sequence ID" value="KWS02385.1"/>
    <property type="molecule type" value="Genomic_DNA"/>
</dbReference>
<evidence type="ECO:0000313" key="3">
    <source>
        <dbReference type="EMBL" id="KWS02385.1"/>
    </source>
</evidence>
<keyword evidence="1" id="KW-0560">Oxidoreductase</keyword>
<dbReference type="OrthoDB" id="6059070at2"/>
<organism evidence="3 4">
    <name type="scientific">Lysobacter capsici AZ78</name>
    <dbReference type="NCBI Taxonomy" id="1444315"/>
    <lineage>
        <taxon>Bacteria</taxon>
        <taxon>Pseudomonadati</taxon>
        <taxon>Pseudomonadota</taxon>
        <taxon>Gammaproteobacteria</taxon>
        <taxon>Lysobacterales</taxon>
        <taxon>Lysobacteraceae</taxon>
        <taxon>Lysobacter</taxon>
    </lineage>
</organism>
<dbReference type="RefSeq" id="WP_036108325.1">
    <property type="nucleotide sequence ID" value="NZ_JAJA02000002.1"/>
</dbReference>
<evidence type="ECO:0000313" key="4">
    <source>
        <dbReference type="Proteomes" id="UP000023435"/>
    </source>
</evidence>
<dbReference type="GO" id="GO:0016491">
    <property type="term" value="F:oxidoreductase activity"/>
    <property type="evidence" value="ECO:0007669"/>
    <property type="project" value="UniProtKB-KW"/>
</dbReference>
<accession>A0A108U4G8</accession>
<dbReference type="SUPFAM" id="SSF51971">
    <property type="entry name" value="Nucleotide-binding domain"/>
    <property type="match status" value="1"/>
</dbReference>
<dbReference type="AlphaFoldDB" id="A0A108U4G8"/>
<protein>
    <recommendedName>
        <fullName evidence="2">FAD dependent oxidoreductase domain-containing protein</fullName>
    </recommendedName>
</protein>
<feature type="domain" description="FAD dependent oxidoreductase" evidence="2">
    <location>
        <begin position="54"/>
        <end position="180"/>
    </location>
</feature>
<proteinExistence type="predicted"/>
<gene>
    <name evidence="3" type="ORF">AZ78_5052</name>
</gene>